<keyword evidence="8" id="KW-0325">Glycoprotein</keyword>
<evidence type="ECO:0000256" key="6">
    <source>
        <dbReference type="ARBA" id="ARBA00022801"/>
    </source>
</evidence>
<feature type="active site" description="Proton donor/acceptor" evidence="9">
    <location>
        <position position="312"/>
    </location>
</feature>
<evidence type="ECO:0000256" key="4">
    <source>
        <dbReference type="ARBA" id="ARBA00022670"/>
    </source>
</evidence>
<dbReference type="GO" id="GO:0006518">
    <property type="term" value="P:peptide metabolic process"/>
    <property type="evidence" value="ECO:0007669"/>
    <property type="project" value="TreeGrafter"/>
</dbReference>
<feature type="transmembrane region" description="Helical" evidence="11">
    <location>
        <begin position="1573"/>
        <end position="1600"/>
    </location>
</feature>
<protein>
    <submittedName>
        <fullName evidence="15">Carboxypeptidase D</fullName>
    </submittedName>
</protein>
<dbReference type="PRINTS" id="PR00765">
    <property type="entry name" value="CRBOXYPTASEA"/>
</dbReference>
<keyword evidence="5" id="KW-0479">Metal-binding</keyword>
<evidence type="ECO:0000256" key="10">
    <source>
        <dbReference type="SAM" id="MobiDB-lite"/>
    </source>
</evidence>
<sequence>MVLLTCVLFLSIAFPWTVVECQSGAGELVFSRKYLSFNDSIERLSDLVKNNAGLARLYSIGKSTENRDLWVVKLSTDRTRVRTTLKPLLKLVGGIHGNEALSSQLLFMLSEYLMQNFGKDNRVTRLLNQTEIHILPIANPDGREIAKEGDCDGSGGDTQKTGRENANGVDLDNDFPGPFDSVSEAWKAKKQPETTALMRWIVSNPFVLSASLHTGSLVVSYPYDSVNSSSAGECIARKSSAQREESRSPDDALFRDLSLTYVKNHPLLLKGANCPNAHFKNGITNGAEWYIMKGGMADFNYAFSNCMETTLELSCCKYPDSSQLTREWNDNWQSILAYMEQVHMGVKGLIRNRDSMAPIQQATVSIEGINHDVKSSSNGEFWRLLLPGYYTISVAAPGYKPYVKRNVAVRKGAATSVDLLLEPESVSPHNDEAAESKAPDSDVSDFVFKTQPEFWHHNYTGLTEFLHRLAERFPSITRLSSIGKSVEHRDLWVLEISDNPGTHELYEPEMKIVANIHGNEVVGRELSLVLAQLLCEGYGKSPRITKLVNNTRIFLLPSINPDGYERSTVGDYDSLIGRFNAHNVDLNRNFPDQYLGNKTEAGFNHFEPETIAMMEWITSRPFVLSASLHGGALVANYPFDGNLAKVDHMYSKTEDDQLFRNISRTYSFLHPKMHKGESCPRGFTERFDEGITNGAQWYVLYGGMQDFNYLKSNCFEITVEMGCQKFPPANQLEKIWEEHKRPLLKFIEQTHIGIKGVVVDENKRRLANVSIHVSGIKHDVTTSPDGDYWRLLLPGTYQVSAVVNGIHLDTRTVSVPDDPGKLPVVVDFSVNAAYARWSKENDFGISENLASHYSNVYETNNAMELLKQDYRFLKVKQVFDNATNKVSEFLYITNETNAKHKPHFLVAGGLRGNLPVAREVILRFARHLAEGYRREIQSYRDLIDNSVVHLVPYIGTSFGDFGTERRCDAKSAGDDVITTFERVADGSEPDSRMVSLRKMFETFSYAAALELESGSEGMAYPSLVLNGTEPGGAKEILDKLTNPFRNRSSCMENPVTSNPVLDFAYQEHATLMASVSVDCCSYPAPTELFPVYRNMQPPLLSFLTTAMKMSVVGEVRSESGKPIKSIQLSLAPGNRPNIHVQDGAYAFLASPGGLYVTGGNCRLLLSSATGYDLSVTSASKAEGIPLEVESLNLSMSADSGVFGGYEGVLKSLKGIAQKYPNQTRLSSLGGSSKKYVWLLEISSTPTGAHDPPHLPGVLVTAGHHGSDVAAIQTALNLARLLSSRYSKENYIRKIVDSTKVFIVPMIDVDAVPGEGQSVGCGSKYNFSSYQNVFDYSGSAIGAGPRASWSQAALSKWLDEASPHLVSSLSLKSGATGVVYSNQGKPETVSARHLAQSFRSLWLPGTQPSCSISSVENQERLVSKYSDVRSEEELGFQGTLESALGRKGVLSVAVYLSCCKSQDELPHFTRASKPALLKFLSMVREGIQGRVVDANERPLANSAIYVEDVKLKKTSDHDGRFYLPLPPGKYAVEVSQDGYFNMTKLVQVLVVDPSTEVVFKVDVSTFFSSISSTLIMFAIVFVVLFGMITLVASYLLCNGTFFGRGERLRRKGFMPLSTNDDVLEFRRMDRKSDDGFTLVRESTAPGGYSDLRALELSDSDEDSDEEIYLPESRSA</sequence>
<dbReference type="SUPFAM" id="SSF49464">
    <property type="entry name" value="Carboxypeptidase regulatory domain-like"/>
    <property type="match status" value="3"/>
</dbReference>
<feature type="domain" description="Peptidase M14" evidence="13">
    <location>
        <begin position="1201"/>
        <end position="1482"/>
    </location>
</feature>
<dbReference type="Pfam" id="PF00246">
    <property type="entry name" value="Peptidase_M14"/>
    <property type="match status" value="3"/>
</dbReference>
<comment type="similarity">
    <text evidence="2 9">Belongs to the peptidase M14 family.</text>
</comment>
<keyword evidence="11" id="KW-0472">Membrane</keyword>
<evidence type="ECO:0000256" key="1">
    <source>
        <dbReference type="ARBA" id="ARBA00001947"/>
    </source>
</evidence>
<dbReference type="InterPro" id="IPR008969">
    <property type="entry name" value="CarboxyPept-like_regulatory"/>
</dbReference>
<evidence type="ECO:0000259" key="13">
    <source>
        <dbReference type="PROSITE" id="PS52035"/>
    </source>
</evidence>
<dbReference type="InterPro" id="IPR057247">
    <property type="entry name" value="CARBOXYPEPT_ZN_2"/>
</dbReference>
<dbReference type="GO" id="GO:0008270">
    <property type="term" value="F:zinc ion binding"/>
    <property type="evidence" value="ECO:0007669"/>
    <property type="project" value="InterPro"/>
</dbReference>
<keyword evidence="4" id="KW-0645">Protease</keyword>
<dbReference type="CDD" id="cd11308">
    <property type="entry name" value="Peptidase_M14NE-CP-C_like"/>
    <property type="match status" value="3"/>
</dbReference>
<name>A0AAJ7SGE5_9ACAR</name>
<dbReference type="Proteomes" id="UP000694867">
    <property type="component" value="Unplaced"/>
</dbReference>
<evidence type="ECO:0000256" key="11">
    <source>
        <dbReference type="SAM" id="Phobius"/>
    </source>
</evidence>
<gene>
    <name evidence="15" type="primary">LOC100908177</name>
</gene>
<evidence type="ECO:0000256" key="2">
    <source>
        <dbReference type="ARBA" id="ARBA00005988"/>
    </source>
</evidence>
<dbReference type="Gene3D" id="2.60.40.1120">
    <property type="entry name" value="Carboxypeptidase-like, regulatory domain"/>
    <property type="match status" value="3"/>
</dbReference>
<dbReference type="PANTHER" id="PTHR11532">
    <property type="entry name" value="PROTEASE M14 CARBOXYPEPTIDASE"/>
    <property type="match status" value="1"/>
</dbReference>
<feature type="region of interest" description="Disordered" evidence="10">
    <location>
        <begin position="147"/>
        <end position="174"/>
    </location>
</feature>
<organism evidence="14 15">
    <name type="scientific">Galendromus occidentalis</name>
    <name type="common">western predatory mite</name>
    <dbReference type="NCBI Taxonomy" id="34638"/>
    <lineage>
        <taxon>Eukaryota</taxon>
        <taxon>Metazoa</taxon>
        <taxon>Ecdysozoa</taxon>
        <taxon>Arthropoda</taxon>
        <taxon>Chelicerata</taxon>
        <taxon>Arachnida</taxon>
        <taxon>Acari</taxon>
        <taxon>Parasitiformes</taxon>
        <taxon>Mesostigmata</taxon>
        <taxon>Gamasina</taxon>
        <taxon>Phytoseioidea</taxon>
        <taxon>Phytoseiidae</taxon>
        <taxon>Typhlodrominae</taxon>
        <taxon>Galendromus</taxon>
    </lineage>
</organism>
<dbReference type="Pfam" id="PF13620">
    <property type="entry name" value="CarboxypepD_reg"/>
    <property type="match status" value="3"/>
</dbReference>
<evidence type="ECO:0000313" key="14">
    <source>
        <dbReference type="Proteomes" id="UP000694867"/>
    </source>
</evidence>
<proteinExistence type="inferred from homology"/>
<dbReference type="FunFam" id="3.40.630.10:FF:000020">
    <property type="entry name" value="Carboxypeptidase D"/>
    <property type="match status" value="1"/>
</dbReference>
<dbReference type="InterPro" id="IPR057246">
    <property type="entry name" value="CARBOXYPEPT_ZN_1"/>
</dbReference>
<evidence type="ECO:0000256" key="8">
    <source>
        <dbReference type="ARBA" id="ARBA00023180"/>
    </source>
</evidence>
<accession>A0AAJ7SGE5</accession>
<comment type="caution">
    <text evidence="9">Lacks conserved residue(s) required for the propagation of feature annotation.</text>
</comment>
<keyword evidence="14" id="KW-1185">Reference proteome</keyword>
<comment type="cofactor">
    <cofactor evidence="1">
        <name>Zn(2+)</name>
        <dbReference type="ChEBI" id="CHEBI:29105"/>
    </cofactor>
</comment>
<keyword evidence="6" id="KW-0378">Hydrolase</keyword>
<evidence type="ECO:0000256" key="5">
    <source>
        <dbReference type="ARBA" id="ARBA00022723"/>
    </source>
</evidence>
<evidence type="ECO:0000256" key="3">
    <source>
        <dbReference type="ARBA" id="ARBA00022645"/>
    </source>
</evidence>
<dbReference type="SMART" id="SM00631">
    <property type="entry name" value="Zn_pept"/>
    <property type="match status" value="2"/>
</dbReference>
<dbReference type="PANTHER" id="PTHR11532:SF57">
    <property type="entry name" value="CARBOXYPEPTIDASE D, B"/>
    <property type="match status" value="1"/>
</dbReference>
<dbReference type="GeneID" id="100908177"/>
<reference evidence="15" key="1">
    <citation type="submission" date="2025-08" db="UniProtKB">
        <authorList>
            <consortium name="RefSeq"/>
        </authorList>
    </citation>
    <scope>IDENTIFICATION</scope>
</reference>
<keyword evidence="12" id="KW-0732">Signal</keyword>
<evidence type="ECO:0000313" key="15">
    <source>
        <dbReference type="RefSeq" id="XP_028968150.1"/>
    </source>
</evidence>
<dbReference type="RefSeq" id="XP_028968150.1">
    <property type="nucleotide sequence ID" value="XM_029112317.1"/>
</dbReference>
<evidence type="ECO:0000256" key="7">
    <source>
        <dbReference type="ARBA" id="ARBA00022833"/>
    </source>
</evidence>
<keyword evidence="11" id="KW-0812">Transmembrane</keyword>
<dbReference type="Gene3D" id="3.40.630.10">
    <property type="entry name" value="Zn peptidases"/>
    <property type="match status" value="4"/>
</dbReference>
<dbReference type="CDD" id="cd03858">
    <property type="entry name" value="M14_CP_N-E_like"/>
    <property type="match status" value="1"/>
</dbReference>
<keyword evidence="7" id="KW-0862">Zinc</keyword>
<dbReference type="GO" id="GO:0005615">
    <property type="term" value="C:extracellular space"/>
    <property type="evidence" value="ECO:0007669"/>
    <property type="project" value="TreeGrafter"/>
</dbReference>
<dbReference type="SUPFAM" id="SSF53187">
    <property type="entry name" value="Zn-dependent exopeptidases"/>
    <property type="match status" value="4"/>
</dbReference>
<dbReference type="InterPro" id="IPR050753">
    <property type="entry name" value="Peptidase_M14_domain"/>
</dbReference>
<feature type="signal peptide" evidence="12">
    <location>
        <begin position="1"/>
        <end position="21"/>
    </location>
</feature>
<feature type="chain" id="PRO_5042510515" evidence="12">
    <location>
        <begin position="22"/>
        <end position="1674"/>
    </location>
</feature>
<keyword evidence="3 15" id="KW-0121">Carboxypeptidase</keyword>
<evidence type="ECO:0000256" key="9">
    <source>
        <dbReference type="PROSITE-ProRule" id="PRU01379"/>
    </source>
</evidence>
<feature type="domain" description="Peptidase M14" evidence="13">
    <location>
        <begin position="33"/>
        <end position="342"/>
    </location>
</feature>
<evidence type="ECO:0000256" key="12">
    <source>
        <dbReference type="SAM" id="SignalP"/>
    </source>
</evidence>
<dbReference type="PROSITE" id="PS00133">
    <property type="entry name" value="CARBOXYPEPT_ZN_2"/>
    <property type="match status" value="2"/>
</dbReference>
<dbReference type="PROSITE" id="PS52035">
    <property type="entry name" value="PEPTIDASE_M14"/>
    <property type="match status" value="3"/>
</dbReference>
<dbReference type="PROSITE" id="PS00132">
    <property type="entry name" value="CARBOXYPEPT_ZN_1"/>
    <property type="match status" value="2"/>
</dbReference>
<keyword evidence="11" id="KW-1133">Transmembrane helix</keyword>
<dbReference type="InterPro" id="IPR000834">
    <property type="entry name" value="Peptidase_M14"/>
</dbReference>
<feature type="domain" description="Peptidase M14" evidence="13">
    <location>
        <begin position="455"/>
        <end position="750"/>
    </location>
</feature>
<dbReference type="KEGG" id="goe:100908177"/>
<dbReference type="GO" id="GO:0004181">
    <property type="term" value="F:metallocarboxypeptidase activity"/>
    <property type="evidence" value="ECO:0007669"/>
    <property type="project" value="InterPro"/>
</dbReference>
<feature type="active site" description="Proton donor/acceptor" evidence="9">
    <location>
        <position position="720"/>
    </location>
</feature>
<dbReference type="GO" id="GO:0016485">
    <property type="term" value="P:protein processing"/>
    <property type="evidence" value="ECO:0007669"/>
    <property type="project" value="TreeGrafter"/>
</dbReference>